<accession>A0ABV9PXN4</accession>
<dbReference type="Proteomes" id="UP001596002">
    <property type="component" value="Unassembled WGS sequence"/>
</dbReference>
<organism evidence="1 2">
    <name type="scientific">Effusibacillus consociatus</name>
    <dbReference type="NCBI Taxonomy" id="1117041"/>
    <lineage>
        <taxon>Bacteria</taxon>
        <taxon>Bacillati</taxon>
        <taxon>Bacillota</taxon>
        <taxon>Bacilli</taxon>
        <taxon>Bacillales</taxon>
        <taxon>Alicyclobacillaceae</taxon>
        <taxon>Effusibacillus</taxon>
    </lineage>
</organism>
<evidence type="ECO:0000313" key="1">
    <source>
        <dbReference type="EMBL" id="MFC4767011.1"/>
    </source>
</evidence>
<gene>
    <name evidence="1" type="ORF">ACFO8Q_06470</name>
</gene>
<proteinExistence type="predicted"/>
<dbReference type="EMBL" id="JBHSHC010000041">
    <property type="protein sequence ID" value="MFC4767011.1"/>
    <property type="molecule type" value="Genomic_DNA"/>
</dbReference>
<evidence type="ECO:0008006" key="3">
    <source>
        <dbReference type="Google" id="ProtNLM"/>
    </source>
</evidence>
<name>A0ABV9PXN4_9BACL</name>
<dbReference type="RefSeq" id="WP_380024900.1">
    <property type="nucleotide sequence ID" value="NZ_JBHSHC010000041.1"/>
</dbReference>
<comment type="caution">
    <text evidence="1">The sequence shown here is derived from an EMBL/GenBank/DDBJ whole genome shotgun (WGS) entry which is preliminary data.</text>
</comment>
<reference evidence="2" key="1">
    <citation type="journal article" date="2019" name="Int. J. Syst. Evol. Microbiol.">
        <title>The Global Catalogue of Microorganisms (GCM) 10K type strain sequencing project: providing services to taxonomists for standard genome sequencing and annotation.</title>
        <authorList>
            <consortium name="The Broad Institute Genomics Platform"/>
            <consortium name="The Broad Institute Genome Sequencing Center for Infectious Disease"/>
            <person name="Wu L."/>
            <person name="Ma J."/>
        </authorList>
    </citation>
    <scope>NUCLEOTIDE SEQUENCE [LARGE SCALE GENOMIC DNA]</scope>
    <source>
        <strain evidence="2">WYCCWR 12678</strain>
    </source>
</reference>
<sequence>MAHKMLVIAYHILKTGQPYQELGADYLSKRKAITQEELMIKRLNKLGYIIHKPKEPETAVI</sequence>
<protein>
    <recommendedName>
        <fullName evidence="3">IS110 family transposase</fullName>
    </recommendedName>
</protein>
<keyword evidence="2" id="KW-1185">Reference proteome</keyword>
<evidence type="ECO:0000313" key="2">
    <source>
        <dbReference type="Proteomes" id="UP001596002"/>
    </source>
</evidence>